<name>A0ABD6C1E9_9EURY</name>
<dbReference type="SMART" id="SM00710">
    <property type="entry name" value="PbH1"/>
    <property type="match status" value="4"/>
</dbReference>
<gene>
    <name evidence="4" type="ORF">ACFR9T_09340</name>
</gene>
<feature type="region of interest" description="Disordered" evidence="1">
    <location>
        <begin position="1745"/>
        <end position="1781"/>
    </location>
</feature>
<protein>
    <submittedName>
        <fullName evidence="4">CARDB domain-containing protein</fullName>
    </submittedName>
</protein>
<dbReference type="InterPro" id="IPR011050">
    <property type="entry name" value="Pectin_lyase_fold/virulence"/>
</dbReference>
<evidence type="ECO:0000313" key="5">
    <source>
        <dbReference type="Proteomes" id="UP001597185"/>
    </source>
</evidence>
<evidence type="ECO:0000313" key="4">
    <source>
        <dbReference type="EMBL" id="MFD1570788.1"/>
    </source>
</evidence>
<feature type="region of interest" description="Disordered" evidence="1">
    <location>
        <begin position="1540"/>
        <end position="1567"/>
    </location>
</feature>
<dbReference type="Proteomes" id="UP001597185">
    <property type="component" value="Unassembled WGS sequence"/>
</dbReference>
<dbReference type="InterPro" id="IPR022409">
    <property type="entry name" value="PKD/Chitinase_dom"/>
</dbReference>
<dbReference type="Pfam" id="PF05048">
    <property type="entry name" value="NosD"/>
    <property type="match status" value="1"/>
</dbReference>
<evidence type="ECO:0000256" key="1">
    <source>
        <dbReference type="SAM" id="MobiDB-lite"/>
    </source>
</evidence>
<dbReference type="Pfam" id="PF18911">
    <property type="entry name" value="PKD_4"/>
    <property type="match status" value="1"/>
</dbReference>
<dbReference type="InterPro" id="IPR007742">
    <property type="entry name" value="NosD_dom"/>
</dbReference>
<accession>A0ABD6C1E9</accession>
<dbReference type="InterPro" id="IPR026453">
    <property type="entry name" value="PGF_pre_PGF"/>
</dbReference>
<feature type="region of interest" description="Disordered" evidence="1">
    <location>
        <begin position="396"/>
        <end position="415"/>
    </location>
</feature>
<feature type="transmembrane region" description="Helical" evidence="2">
    <location>
        <begin position="2041"/>
        <end position="2059"/>
    </location>
</feature>
<feature type="compositionally biased region" description="Gly residues" evidence="1">
    <location>
        <begin position="1764"/>
        <end position="1774"/>
    </location>
</feature>
<dbReference type="NCBIfam" id="TIGR04213">
    <property type="entry name" value="PGF_pre_PGF"/>
    <property type="match status" value="1"/>
</dbReference>
<feature type="domain" description="PKD" evidence="3">
    <location>
        <begin position="1929"/>
        <end position="2010"/>
    </location>
</feature>
<dbReference type="InterPro" id="IPR013783">
    <property type="entry name" value="Ig-like_fold"/>
</dbReference>
<dbReference type="Gene3D" id="2.60.40.10">
    <property type="entry name" value="Immunoglobulins"/>
    <property type="match status" value="4"/>
</dbReference>
<dbReference type="PROSITE" id="PS50093">
    <property type="entry name" value="PKD"/>
    <property type="match status" value="1"/>
</dbReference>
<dbReference type="InterPro" id="IPR011635">
    <property type="entry name" value="CARDB"/>
</dbReference>
<dbReference type="Pfam" id="PF07705">
    <property type="entry name" value="CARDB"/>
    <property type="match status" value="2"/>
</dbReference>
<dbReference type="InterPro" id="IPR006626">
    <property type="entry name" value="PbH1"/>
</dbReference>
<keyword evidence="2" id="KW-1133">Transmembrane helix</keyword>
<keyword evidence="2" id="KW-0472">Membrane</keyword>
<dbReference type="EMBL" id="JBHUDB010000005">
    <property type="protein sequence ID" value="MFD1570788.1"/>
    <property type="molecule type" value="Genomic_DNA"/>
</dbReference>
<keyword evidence="5" id="KW-1185">Reference proteome</keyword>
<evidence type="ECO:0000256" key="2">
    <source>
        <dbReference type="SAM" id="Phobius"/>
    </source>
</evidence>
<dbReference type="InterPro" id="IPR000601">
    <property type="entry name" value="PKD_dom"/>
</dbReference>
<feature type="region of interest" description="Disordered" evidence="1">
    <location>
        <begin position="162"/>
        <end position="187"/>
    </location>
</feature>
<feature type="compositionally biased region" description="Acidic residues" evidence="1">
    <location>
        <begin position="1747"/>
        <end position="1759"/>
    </location>
</feature>
<proteinExistence type="predicted"/>
<reference evidence="4 5" key="1">
    <citation type="journal article" date="2019" name="Int. J. Syst. Evol. Microbiol.">
        <title>The Global Catalogue of Microorganisms (GCM) 10K type strain sequencing project: providing services to taxonomists for standard genome sequencing and annotation.</title>
        <authorList>
            <consortium name="The Broad Institute Genomics Platform"/>
            <consortium name="The Broad Institute Genome Sequencing Center for Infectious Disease"/>
            <person name="Wu L."/>
            <person name="Ma J."/>
        </authorList>
    </citation>
    <scope>NUCLEOTIDE SEQUENCE [LARGE SCALE GENOMIC DNA]</scope>
    <source>
        <strain evidence="4 5">CGMCC 1.12689</strain>
    </source>
</reference>
<feature type="compositionally biased region" description="Low complexity" evidence="1">
    <location>
        <begin position="1540"/>
        <end position="1555"/>
    </location>
</feature>
<evidence type="ECO:0000259" key="3">
    <source>
        <dbReference type="PROSITE" id="PS50093"/>
    </source>
</evidence>
<dbReference type="CDD" id="cd00146">
    <property type="entry name" value="PKD"/>
    <property type="match status" value="1"/>
</dbReference>
<organism evidence="4 5">
    <name type="scientific">Halorubrum laminariae</name>
    <dbReference type="NCBI Taxonomy" id="1433523"/>
    <lineage>
        <taxon>Archaea</taxon>
        <taxon>Methanobacteriati</taxon>
        <taxon>Methanobacteriota</taxon>
        <taxon>Stenosarchaea group</taxon>
        <taxon>Halobacteria</taxon>
        <taxon>Halobacteriales</taxon>
        <taxon>Haloferacaceae</taxon>
        <taxon>Halorubrum</taxon>
    </lineage>
</organism>
<dbReference type="SUPFAM" id="SSF49299">
    <property type="entry name" value="PKD domain"/>
    <property type="match status" value="1"/>
</dbReference>
<dbReference type="SMART" id="SM00089">
    <property type="entry name" value="PKD"/>
    <property type="match status" value="1"/>
</dbReference>
<comment type="caution">
    <text evidence="4">The sequence shown here is derived from an EMBL/GenBank/DDBJ whole genome shotgun (WGS) entry which is preliminary data.</text>
</comment>
<dbReference type="SUPFAM" id="SSF51126">
    <property type="entry name" value="Pectin lyase-like"/>
    <property type="match status" value="1"/>
</dbReference>
<sequence length="2063" mass="212951">MHGQRIAAVLAAVLMVTSMVAVSGSVAAQSDPTSDPEPVPASYYGTVQIDGDPAGSSATVSAVVDGEVVDELSVNESGWYGGPDLGQEKLTVTADDVENDTTVEFRVNGDPVTRTDPSSIEWGSSDVQRVDLRAGSLDPIYEFDIEDLDETVPRGDDAEISVSIENTGDPGSGELTVTADGEDEPRASRQLDLDTNETTTEVLSVPTSEDDGEQVTFQVATDEESQEVTVDLQDPSNFTVSLDPVEPADGDQYVPSEDDLNGTVTVQNAGEVTDEQNVSVSFGDETLVDRAVELDGGNDDTIEFNRTLDAVDAGDTTLTATTDDDIATQTVSVLRPGELEVDVIEAESTLDPVARQNISIVAEVTNVGETEVTDRTVTLTNVTTDASDVASEDFTLAPGESEDFDPSVTTSKSDAGNELSYEIDTDDDSETVTADIGEVSPFLDVIIDGLNESSVKEPAEDETIPVRVDATAENLGTEDLNGNVTFTANGEEFETVDVNLGDQEETSIDATYDLELGDAPEVTIEATAERDDAEEPDSVDETTLDVTPQAEFAVSINEATNVSDDLSNEEFTPTVVVENVGEQPGSGSVEVFFNGSSQETFDVSPGPGSDETAVQPNDGFSINASDFDEGEYLLEAQAANDATGETTADTDRVAIGEPANFVVNDVSVPSSVDQGDAVDVEATIENTGGVDAEKPVTFEFGGTTLGTTDLNLSDGEVTTETVTYTTTSADAGETIETSDVSVSTPDDEATESVDVRANAEFEADLTIDESAIAGDTVTAGVTVTNVGGNASNTTDVRLLADGQEVANTAGVELASGEQTTEQFELSPESAGELAVQGVTDDDVAEATVDVGEPGELDLSVRSVTDPVTADENVTVTVAAENVGDGDLESRRVRFSIDGSLTNTTTVDVAGGATETVELSGDPDLTVPDGESKTVAVSVVTPEDRVDRDVTVQPVPDDAYFRVDGLEASADEVLNTSDANVTVNATVTNIGDLDGTQNVTFTAGDAVSETNEDIQLNGNDDSTEVSFEFDISELDLDEEESTDVTYEIGTVNQTDEGTLTVTEPEPATPELVDVAVDETTTQEESLTATVTVRNVGDQPLDGNETVTLDYEDGSVANDSVGLNTSDSIAEGGSLESGAEATVDLSVAPPAEPLAGTFDREVTVGFGNDEFADDTVARTAAVDFEGVASGVDAAEADDTADTVTVRPGEYQARNTIEVPSGITVEADSPVDAPVIRQPSRDDETAMQIVGEDVTLDGLTFEGDGNGTAVEVDADDATLTSVRATNWSTGIDETAGSNALTGVEVSDTDVGIRLAGDNGTAVDFARVTGASDTGILVESGENEIAGAEVLSSATGIELLSAGTVVEGATVRNSADYGIRVTEVPGDVPEDANASDIDENRSVTIDDSVLESNSVSVFSDDSYVDATDNWWGGGAPVEGSDWIARSVVDDGDPLDSRPASNFVVDDSDLPDSVLRDEDFTIEPTIENDGSGADRQRIELRRGDGTVVDSRDLGLNASESDTVSLSDSTDVTDGEEVALTVASLDDTTSDDSVPVDDPASFALGTPQATPETVPLGEELSVEAPVDNTGDREGTVTAELIAFDGTTTVDSTVVAVGGTETTNGTLTWTPGATNSGQVTVRLTDDGTTIAQESVSVTVTDAALSDVSLSLTGAADDTLVVDESATVSVSSTFTDGSGGDVTAGATVTSSNETVATISGDTVTAQAAGTTTIEAEYDAGDETENDTVSLTVEAPEPDNETDDETGEDPVSSGGGGGGGGVSFGDDPADSLEFDAVETETVTPSIDFETNQRVATLESVSNVESIAFDSTDRVGEVAVSDVDPDSADVNPPGGAVTVQEISVPDDQTDRSATIAFRVSADRLDAIGAEPSELTAVRLNEGQWETLDTTVAEETADGVRLEAETPGFSVFAVNAVSEPDAAAAVDPGTVTAGEEVTLDGSDSTDEYGEIVAYDWSVSGQSLSGETATTTIDETGEYTAELTVTNDAGETDTATADLVVEPAADGGDGTAGGDGTDGGDAIDEPAGLGTTAIALLVALAVLAAAAVVWVRRNE</sequence>
<dbReference type="Gene3D" id="2.60.40.1080">
    <property type="match status" value="1"/>
</dbReference>
<dbReference type="RefSeq" id="WP_256416472.1">
    <property type="nucleotide sequence ID" value="NZ_JANHDL010000001.1"/>
</dbReference>
<dbReference type="InterPro" id="IPR035986">
    <property type="entry name" value="PKD_dom_sf"/>
</dbReference>
<keyword evidence="2" id="KW-0812">Transmembrane</keyword>